<organism evidence="2">
    <name type="scientific">Streptomyces sp. NBC_00180</name>
    <dbReference type="NCBI Taxonomy" id="2903632"/>
    <lineage>
        <taxon>Bacteria</taxon>
        <taxon>Bacillati</taxon>
        <taxon>Actinomycetota</taxon>
        <taxon>Actinomycetes</taxon>
        <taxon>Kitasatosporales</taxon>
        <taxon>Streptomycetaceae</taxon>
        <taxon>Streptomyces</taxon>
    </lineage>
</organism>
<evidence type="ECO:0000313" key="2">
    <source>
        <dbReference type="EMBL" id="WTP91937.1"/>
    </source>
</evidence>
<evidence type="ECO:0008006" key="3">
    <source>
        <dbReference type="Google" id="ProtNLM"/>
    </source>
</evidence>
<name>A0AAU1IBP4_9ACTN</name>
<dbReference type="InterPro" id="IPR035093">
    <property type="entry name" value="RelE/ParE_toxin_dom_sf"/>
</dbReference>
<sequence length="87" mass="9517">MGKHARGRARIFFSDAAAKQIEAITDEAEIHALDRALTALSVAPDLGSPISGSRPELREYTDDVDDVRVIYFLTALRTVVIVAYVEA</sequence>
<dbReference type="Gene3D" id="3.30.2310.20">
    <property type="entry name" value="RelE-like"/>
    <property type="match status" value="1"/>
</dbReference>
<dbReference type="AlphaFoldDB" id="A0AAU1IBP4"/>
<protein>
    <recommendedName>
        <fullName evidence="3">Type II toxin-antitoxin system RelE/ParE family toxin</fullName>
    </recommendedName>
</protein>
<gene>
    <name evidence="1" type="ORF">OG477_00075</name>
    <name evidence="2" type="ORF">OG477_45270</name>
</gene>
<proteinExistence type="predicted"/>
<dbReference type="EMBL" id="CP108140">
    <property type="protein sequence ID" value="WTP83900.1"/>
    <property type="molecule type" value="Genomic_DNA"/>
</dbReference>
<reference evidence="2" key="1">
    <citation type="submission" date="2022-10" db="EMBL/GenBank/DDBJ databases">
        <title>The complete genomes of actinobacterial strains from the NBC collection.</title>
        <authorList>
            <person name="Joergensen T.S."/>
            <person name="Alvarez Arevalo M."/>
            <person name="Sterndorff E.B."/>
            <person name="Faurdal D."/>
            <person name="Vuksanovic O."/>
            <person name="Mourched A.-S."/>
            <person name="Charusanti P."/>
            <person name="Shaw S."/>
            <person name="Blin K."/>
            <person name="Weber T."/>
        </authorList>
    </citation>
    <scope>NUCLEOTIDE SEQUENCE</scope>
    <source>
        <strain evidence="2">NBC 00180</strain>
    </source>
</reference>
<accession>A0AAU1IBP4</accession>
<dbReference type="EMBL" id="CP108140">
    <property type="protein sequence ID" value="WTP91937.1"/>
    <property type="molecule type" value="Genomic_DNA"/>
</dbReference>
<evidence type="ECO:0000313" key="1">
    <source>
        <dbReference type="EMBL" id="WTP83900.1"/>
    </source>
</evidence>